<evidence type="ECO:0000256" key="3">
    <source>
        <dbReference type="ARBA" id="ARBA00023163"/>
    </source>
</evidence>
<evidence type="ECO:0000256" key="1">
    <source>
        <dbReference type="ARBA" id="ARBA00023015"/>
    </source>
</evidence>
<protein>
    <submittedName>
        <fullName evidence="5">DNA-binding CsgD family transcriptional regulator</fullName>
    </submittedName>
</protein>
<dbReference type="Proteomes" id="UP000529946">
    <property type="component" value="Unassembled WGS sequence"/>
</dbReference>
<gene>
    <name evidence="5" type="ORF">GGR12_001158</name>
</gene>
<dbReference type="Gene3D" id="1.10.10.10">
    <property type="entry name" value="Winged helix-like DNA-binding domain superfamily/Winged helix DNA-binding domain"/>
    <property type="match status" value="1"/>
</dbReference>
<evidence type="ECO:0000313" key="5">
    <source>
        <dbReference type="EMBL" id="MBB4082319.1"/>
    </source>
</evidence>
<accession>A0A7W6JBZ6</accession>
<keyword evidence="6" id="KW-1185">Reference proteome</keyword>
<dbReference type="EMBL" id="JACIDM010000001">
    <property type="protein sequence ID" value="MBB4082319.1"/>
    <property type="molecule type" value="Genomic_DNA"/>
</dbReference>
<dbReference type="PANTHER" id="PTHR44688">
    <property type="entry name" value="DNA-BINDING TRANSCRIPTIONAL ACTIVATOR DEVR_DOSR"/>
    <property type="match status" value="1"/>
</dbReference>
<dbReference type="InterPro" id="IPR036388">
    <property type="entry name" value="WH-like_DNA-bd_sf"/>
</dbReference>
<feature type="domain" description="HTH luxR-type" evidence="4">
    <location>
        <begin position="158"/>
        <end position="185"/>
    </location>
</feature>
<dbReference type="GO" id="GO:0006355">
    <property type="term" value="P:regulation of DNA-templated transcription"/>
    <property type="evidence" value="ECO:0007669"/>
    <property type="project" value="InterPro"/>
</dbReference>
<dbReference type="SMART" id="SM00421">
    <property type="entry name" value="HTH_LUXR"/>
    <property type="match status" value="1"/>
</dbReference>
<dbReference type="PROSITE" id="PS00622">
    <property type="entry name" value="HTH_LUXR_1"/>
    <property type="match status" value="1"/>
</dbReference>
<organism evidence="5 6">
    <name type="scientific">Brevundimonas lenta</name>
    <dbReference type="NCBI Taxonomy" id="424796"/>
    <lineage>
        <taxon>Bacteria</taxon>
        <taxon>Pseudomonadati</taxon>
        <taxon>Pseudomonadota</taxon>
        <taxon>Alphaproteobacteria</taxon>
        <taxon>Caulobacterales</taxon>
        <taxon>Caulobacteraceae</taxon>
        <taxon>Brevundimonas</taxon>
    </lineage>
</organism>
<dbReference type="InterPro" id="IPR016032">
    <property type="entry name" value="Sig_transdc_resp-reg_C-effctor"/>
</dbReference>
<keyword evidence="2 5" id="KW-0238">DNA-binding</keyword>
<reference evidence="5 6" key="1">
    <citation type="submission" date="2020-08" db="EMBL/GenBank/DDBJ databases">
        <title>Genomic Encyclopedia of Type Strains, Phase IV (KMG-IV): sequencing the most valuable type-strain genomes for metagenomic binning, comparative biology and taxonomic classification.</title>
        <authorList>
            <person name="Goeker M."/>
        </authorList>
    </citation>
    <scope>NUCLEOTIDE SEQUENCE [LARGE SCALE GENOMIC DNA]</scope>
    <source>
        <strain evidence="5 6">DSM 23960</strain>
    </source>
</reference>
<evidence type="ECO:0000256" key="2">
    <source>
        <dbReference type="ARBA" id="ARBA00023125"/>
    </source>
</evidence>
<evidence type="ECO:0000259" key="4">
    <source>
        <dbReference type="PROSITE" id="PS00622"/>
    </source>
</evidence>
<dbReference type="AlphaFoldDB" id="A0A7W6JBZ6"/>
<evidence type="ECO:0000313" key="6">
    <source>
        <dbReference type="Proteomes" id="UP000529946"/>
    </source>
</evidence>
<comment type="caution">
    <text evidence="5">The sequence shown here is derived from an EMBL/GenBank/DDBJ whole genome shotgun (WGS) entry which is preliminary data.</text>
</comment>
<dbReference type="PRINTS" id="PR00038">
    <property type="entry name" value="HTHLUXR"/>
</dbReference>
<dbReference type="RefSeq" id="WP_183203408.1">
    <property type="nucleotide sequence ID" value="NZ_BAAAER010000004.1"/>
</dbReference>
<dbReference type="PANTHER" id="PTHR44688:SF16">
    <property type="entry name" value="DNA-BINDING TRANSCRIPTIONAL ACTIVATOR DEVR_DOSR"/>
    <property type="match status" value="1"/>
</dbReference>
<dbReference type="InterPro" id="IPR000792">
    <property type="entry name" value="Tscrpt_reg_LuxR_C"/>
</dbReference>
<keyword evidence="1" id="KW-0805">Transcription regulation</keyword>
<dbReference type="SUPFAM" id="SSF46894">
    <property type="entry name" value="C-terminal effector domain of the bipartite response regulators"/>
    <property type="match status" value="1"/>
</dbReference>
<name>A0A7W6JBZ6_9CAUL</name>
<dbReference type="GO" id="GO:0003677">
    <property type="term" value="F:DNA binding"/>
    <property type="evidence" value="ECO:0007669"/>
    <property type="project" value="UniProtKB-KW"/>
</dbReference>
<sequence length="204" mass="22605">MNALLKLAEEARPEGLQPHSVAEAYFTDWAGKFAIPTVLMTLDQKILWANRAALDMVERAEDFCVVNGVFTCADKSQASEFRAFVEKVTHRDAWVYQAAEDRHIIARAEALQPEGEPPGVALMLIAAQSEDRYVWADLIKAFGLTKSEAVVARRMVGGAGAEAIAETLGVSIETVRTHIRRLYAKLSINSREKLFAVISRFRIG</sequence>
<proteinExistence type="predicted"/>
<keyword evidence="3" id="KW-0804">Transcription</keyword>
<dbReference type="Pfam" id="PF00196">
    <property type="entry name" value="GerE"/>
    <property type="match status" value="1"/>
</dbReference>